<evidence type="ECO:0000256" key="1">
    <source>
        <dbReference type="SAM" id="MobiDB-lite"/>
    </source>
</evidence>
<comment type="caution">
    <text evidence="2">The sequence shown here is derived from an EMBL/GenBank/DDBJ whole genome shotgun (WGS) entry which is preliminary data.</text>
</comment>
<organism evidence="2">
    <name type="scientific">Tanacetum cinerariifolium</name>
    <name type="common">Dalmatian daisy</name>
    <name type="synonym">Chrysanthemum cinerariifolium</name>
    <dbReference type="NCBI Taxonomy" id="118510"/>
    <lineage>
        <taxon>Eukaryota</taxon>
        <taxon>Viridiplantae</taxon>
        <taxon>Streptophyta</taxon>
        <taxon>Embryophyta</taxon>
        <taxon>Tracheophyta</taxon>
        <taxon>Spermatophyta</taxon>
        <taxon>Magnoliopsida</taxon>
        <taxon>eudicotyledons</taxon>
        <taxon>Gunneridae</taxon>
        <taxon>Pentapetalae</taxon>
        <taxon>asterids</taxon>
        <taxon>campanulids</taxon>
        <taxon>Asterales</taxon>
        <taxon>Asteraceae</taxon>
        <taxon>Asteroideae</taxon>
        <taxon>Anthemideae</taxon>
        <taxon>Anthemidinae</taxon>
        <taxon>Tanacetum</taxon>
    </lineage>
</organism>
<feature type="non-terminal residue" evidence="2">
    <location>
        <position position="1"/>
    </location>
</feature>
<protein>
    <submittedName>
        <fullName evidence="2">Uncharacterized protein</fullName>
    </submittedName>
</protein>
<gene>
    <name evidence="2" type="ORF">Tci_927862</name>
</gene>
<proteinExistence type="predicted"/>
<feature type="region of interest" description="Disordered" evidence="1">
    <location>
        <begin position="1"/>
        <end position="92"/>
    </location>
</feature>
<accession>A0A699X9Q9</accession>
<evidence type="ECO:0000313" key="2">
    <source>
        <dbReference type="EMBL" id="GFD55893.1"/>
    </source>
</evidence>
<name>A0A699X9Q9_TANCI</name>
<sequence>AGQGRGGAHQPVIDVDAHRAPGRRAAAVGGQGGAHEAAIGRGSHGGGRRDGRGLGGELQHVAIGRAHGVGSVGPHRVGGARRQARGRADEGT</sequence>
<reference evidence="2" key="1">
    <citation type="journal article" date="2019" name="Sci. Rep.">
        <title>Draft genome of Tanacetum cinerariifolium, the natural source of mosquito coil.</title>
        <authorList>
            <person name="Yamashiro T."/>
            <person name="Shiraishi A."/>
            <person name="Satake H."/>
            <person name="Nakayama K."/>
        </authorList>
    </citation>
    <scope>NUCLEOTIDE SEQUENCE</scope>
</reference>
<feature type="compositionally biased region" description="Low complexity" evidence="1">
    <location>
        <begin position="23"/>
        <end position="41"/>
    </location>
</feature>
<feature type="non-terminal residue" evidence="2">
    <location>
        <position position="92"/>
    </location>
</feature>
<dbReference type="AlphaFoldDB" id="A0A699X9Q9"/>
<dbReference type="EMBL" id="BKCJ011823140">
    <property type="protein sequence ID" value="GFD55893.1"/>
    <property type="molecule type" value="Genomic_DNA"/>
</dbReference>